<evidence type="ECO:0000256" key="9">
    <source>
        <dbReference type="ARBA" id="ARBA00022840"/>
    </source>
</evidence>
<keyword evidence="8 15" id="KW-0547">Nucleotide-binding</keyword>
<dbReference type="EMBL" id="CP012029">
    <property type="protein sequence ID" value="ALO25847.1"/>
    <property type="molecule type" value="Genomic_DNA"/>
</dbReference>
<evidence type="ECO:0000256" key="12">
    <source>
        <dbReference type="ARBA" id="ARBA00022989"/>
    </source>
</evidence>
<dbReference type="InterPro" id="IPR008250">
    <property type="entry name" value="ATPase_P-typ_transduc_dom_A_sf"/>
</dbReference>
<feature type="transmembrane region" description="Helical" evidence="15">
    <location>
        <begin position="429"/>
        <end position="452"/>
    </location>
</feature>
<dbReference type="Pfam" id="PF00403">
    <property type="entry name" value="HMA"/>
    <property type="match status" value="1"/>
</dbReference>
<comment type="similarity">
    <text evidence="2 15">Belongs to the cation transport ATPase (P-type) (TC 3.A.3) family. Type IB subfamily.</text>
</comment>
<evidence type="ECO:0000256" key="11">
    <source>
        <dbReference type="ARBA" id="ARBA00022967"/>
    </source>
</evidence>
<protein>
    <submittedName>
        <fullName evidence="17">Copper-exporting ATPase</fullName>
    </submittedName>
</protein>
<dbReference type="InterPro" id="IPR011017">
    <property type="entry name" value="TRASH_dom"/>
</dbReference>
<dbReference type="Gene3D" id="3.40.1110.10">
    <property type="entry name" value="Calcium-transporting ATPase, cytoplasmic domain N"/>
    <property type="match status" value="1"/>
</dbReference>
<keyword evidence="11" id="KW-1278">Translocase</keyword>
<feature type="transmembrane region" description="Helical" evidence="15">
    <location>
        <begin position="458"/>
        <end position="478"/>
    </location>
</feature>
<dbReference type="GO" id="GO:0016887">
    <property type="term" value="F:ATP hydrolysis activity"/>
    <property type="evidence" value="ECO:0007669"/>
    <property type="project" value="InterPro"/>
</dbReference>
<dbReference type="PANTHER" id="PTHR43520">
    <property type="entry name" value="ATP7, ISOFORM B"/>
    <property type="match status" value="1"/>
</dbReference>
<dbReference type="SUPFAM" id="SSF56784">
    <property type="entry name" value="HAD-like"/>
    <property type="match status" value="1"/>
</dbReference>
<evidence type="ECO:0000256" key="3">
    <source>
        <dbReference type="ARBA" id="ARBA00022448"/>
    </source>
</evidence>
<dbReference type="SUPFAM" id="SSF81653">
    <property type="entry name" value="Calcium ATPase, transduction domain A"/>
    <property type="match status" value="1"/>
</dbReference>
<keyword evidence="10" id="KW-0460">Magnesium</keyword>
<dbReference type="NCBIfam" id="TIGR01525">
    <property type="entry name" value="ATPase-IB_hvy"/>
    <property type="match status" value="1"/>
</dbReference>
<dbReference type="RefSeq" id="WP_002740248.1">
    <property type="nucleotide sequence ID" value="NZ_CP012029.1"/>
</dbReference>
<reference evidence="17 18" key="1">
    <citation type="journal article" date="2015" name="PLoS Negl. Trop. Dis.">
        <title>Distribution of Plasmids in Distinct Leptospira Pathogenic Species.</title>
        <authorList>
            <person name="Wang Y."/>
            <person name="Zhuang X."/>
            <person name="Zhong Y."/>
            <person name="Zhang C."/>
            <person name="Zhang Y."/>
            <person name="Zeng L."/>
            <person name="Zhu Y."/>
            <person name="He P."/>
            <person name="Dong K."/>
            <person name="Pal U."/>
            <person name="Guo X."/>
            <person name="Qin J."/>
        </authorList>
    </citation>
    <scope>NUCLEOTIDE SEQUENCE [LARGE SCALE GENOMIC DNA]</scope>
    <source>
        <strain evidence="17 18">56604</strain>
    </source>
</reference>
<dbReference type="Gene3D" id="2.70.150.10">
    <property type="entry name" value="Calcium-transporting ATPase, cytoplasmic transduction domain A"/>
    <property type="match status" value="1"/>
</dbReference>
<keyword evidence="5" id="KW-0597">Phosphoprotein</keyword>
<dbReference type="InterPro" id="IPR023298">
    <property type="entry name" value="ATPase_P-typ_TM_dom_sf"/>
</dbReference>
<proteinExistence type="inferred from homology"/>
<feature type="transmembrane region" description="Helical" evidence="15">
    <location>
        <begin position="216"/>
        <end position="237"/>
    </location>
</feature>
<dbReference type="CDD" id="cd02079">
    <property type="entry name" value="P-type_ATPase_HM"/>
    <property type="match status" value="1"/>
</dbReference>
<feature type="transmembrane region" description="Helical" evidence="15">
    <location>
        <begin position="760"/>
        <end position="779"/>
    </location>
</feature>
<keyword evidence="9 15" id="KW-0067">ATP-binding</keyword>
<evidence type="ECO:0000256" key="13">
    <source>
        <dbReference type="ARBA" id="ARBA00023065"/>
    </source>
</evidence>
<gene>
    <name evidence="17" type="ORF">LBBP_01558</name>
</gene>
<feature type="transmembrane region" description="Helical" evidence="15">
    <location>
        <begin position="180"/>
        <end position="204"/>
    </location>
</feature>
<dbReference type="Gene3D" id="3.30.70.100">
    <property type="match status" value="1"/>
</dbReference>
<dbReference type="GO" id="GO:0043682">
    <property type="term" value="F:P-type divalent copper transporter activity"/>
    <property type="evidence" value="ECO:0007669"/>
    <property type="project" value="TreeGrafter"/>
</dbReference>
<accession>A0A0S2IQ99</accession>
<dbReference type="GO" id="GO:0005507">
    <property type="term" value="F:copper ion binding"/>
    <property type="evidence" value="ECO:0007669"/>
    <property type="project" value="TreeGrafter"/>
</dbReference>
<keyword evidence="6 15" id="KW-0812">Transmembrane</keyword>
<organism evidence="17">
    <name type="scientific">Leptospira borgpetersenii serovar Ballum</name>
    <dbReference type="NCBI Taxonomy" id="280505"/>
    <lineage>
        <taxon>Bacteria</taxon>
        <taxon>Pseudomonadati</taxon>
        <taxon>Spirochaetota</taxon>
        <taxon>Spirochaetia</taxon>
        <taxon>Leptospirales</taxon>
        <taxon>Leptospiraceae</taxon>
        <taxon>Leptospira</taxon>
    </lineage>
</organism>
<evidence type="ECO:0000256" key="7">
    <source>
        <dbReference type="ARBA" id="ARBA00022723"/>
    </source>
</evidence>
<feature type="transmembrane region" description="Helical" evidence="15">
    <location>
        <begin position="277"/>
        <end position="295"/>
    </location>
</feature>
<dbReference type="SUPFAM" id="SSF81665">
    <property type="entry name" value="Calcium ATPase, transmembrane domain M"/>
    <property type="match status" value="1"/>
</dbReference>
<keyword evidence="3" id="KW-0813">Transport</keyword>
<dbReference type="Proteomes" id="UP000058857">
    <property type="component" value="Chromosome 1"/>
</dbReference>
<evidence type="ECO:0000256" key="6">
    <source>
        <dbReference type="ARBA" id="ARBA00022692"/>
    </source>
</evidence>
<dbReference type="Pfam" id="PF00122">
    <property type="entry name" value="E1-E2_ATPase"/>
    <property type="match status" value="1"/>
</dbReference>
<dbReference type="InterPro" id="IPR059000">
    <property type="entry name" value="ATPase_P-type_domA"/>
</dbReference>
<keyword evidence="13" id="KW-0406">Ion transport</keyword>
<dbReference type="SMART" id="SM00746">
    <property type="entry name" value="TRASH"/>
    <property type="match status" value="1"/>
</dbReference>
<dbReference type="NCBIfam" id="TIGR01511">
    <property type="entry name" value="ATPase-IB1_Cu"/>
    <property type="match status" value="1"/>
</dbReference>
<evidence type="ECO:0000256" key="2">
    <source>
        <dbReference type="ARBA" id="ARBA00006024"/>
    </source>
</evidence>
<dbReference type="InterPro" id="IPR006121">
    <property type="entry name" value="HMA_dom"/>
</dbReference>
<evidence type="ECO:0000256" key="10">
    <source>
        <dbReference type="ARBA" id="ARBA00022842"/>
    </source>
</evidence>
<dbReference type="GO" id="GO:0005524">
    <property type="term" value="F:ATP binding"/>
    <property type="evidence" value="ECO:0007669"/>
    <property type="project" value="UniProtKB-UniRule"/>
</dbReference>
<keyword evidence="14 15" id="KW-0472">Membrane</keyword>
<sequence length="813" mass="90871">MESITEIENRCYHCNTQIRSEKEKIYAELKGKTELFCCFGCKSLAILLMENGLTRFYDLRGSEILEPASYVRPNPENLETDSTYQEYVIQKGNGICETLITIGKIHCSACVWLNERVVSEQTGVLETRINFATGRMKLIYDRNRIDLNKIFSLIRKIGYEPALYSPLKTETKVGLFSKDLFLRMAVAGFSWGNIMLFSVGLYTGYFSGIEVEFKRLFHFVSWVFTTPVYIYSGYPFYKGSMESIKRKMLSMDMLLFLGVSLAYFYSVYVTLSDKGEVYFDSVCTIYFFVLIGKFLESTIRLKAGRKIGELLSALPEEYTIIQGLRQISVSPSKIQKGDKILLKNGNRVPVDGILETENAHFDESFLTGESKPVSRKKGDSILSGSLCLNTNVFVTATTTVRESTLSKISSLVEAALQSKPKIQRITDKLSTYFTLIVLLLAIATFSIFFFYYSNGESAVLNTISVLIVACPCALGLAVPTAHVAGNLLYGANGILVKNPDSMEILSHADRIYFDKTGTLTFGKLSIREEWFLKPDDSFRIYSILLSMESNSTHPLAISLMKEIEKKLQQKNKPPVPIFWKKIQEVPGNGIEAVSLNGDQTYRIGNRKFVSNGQDSQDGKIYIGVNEKLIASFCLEDTIRPEAKDTIQKLKPKISFLGILSGDSKSNVQSLASFLDLKNSFYELKPEEKLKVIKQAQNNGETVVMVGDGINDSACLAAANLGISMGIASDLSIDKSDLVLLSNRLDSLVRAISISRRTRNIIFQNILISLIYNSIMIPLAAFGFMLPVICAGFMTLSSLSVVLNSISLQWRTEP</sequence>
<dbReference type="InterPro" id="IPR001757">
    <property type="entry name" value="P_typ_ATPase"/>
</dbReference>
<dbReference type="InterPro" id="IPR021993">
    <property type="entry name" value="ATPase-cat-bd"/>
</dbReference>
<dbReference type="PRINTS" id="PR00943">
    <property type="entry name" value="CUATPASE"/>
</dbReference>
<dbReference type="CDD" id="cd00371">
    <property type="entry name" value="HMA"/>
    <property type="match status" value="1"/>
</dbReference>
<evidence type="ECO:0000256" key="1">
    <source>
        <dbReference type="ARBA" id="ARBA00004651"/>
    </source>
</evidence>
<dbReference type="NCBIfam" id="TIGR01512">
    <property type="entry name" value="ATPase-IB2_Cd"/>
    <property type="match status" value="1"/>
</dbReference>
<dbReference type="SUPFAM" id="SSF55008">
    <property type="entry name" value="HMA, heavy metal-associated domain"/>
    <property type="match status" value="1"/>
</dbReference>
<evidence type="ECO:0000259" key="16">
    <source>
        <dbReference type="PROSITE" id="PS50846"/>
    </source>
</evidence>
<dbReference type="InterPro" id="IPR023214">
    <property type="entry name" value="HAD_sf"/>
</dbReference>
<evidence type="ECO:0000256" key="8">
    <source>
        <dbReference type="ARBA" id="ARBA00022741"/>
    </source>
</evidence>
<keyword evidence="4 15" id="KW-1003">Cell membrane</keyword>
<evidence type="ECO:0000313" key="17">
    <source>
        <dbReference type="EMBL" id="ALO25847.1"/>
    </source>
</evidence>
<dbReference type="PROSITE" id="PS50846">
    <property type="entry name" value="HMA_2"/>
    <property type="match status" value="1"/>
</dbReference>
<dbReference type="PROSITE" id="PS01229">
    <property type="entry name" value="COF_2"/>
    <property type="match status" value="1"/>
</dbReference>
<dbReference type="InterPro" id="IPR036412">
    <property type="entry name" value="HAD-like_sf"/>
</dbReference>
<dbReference type="Gene3D" id="3.40.50.1000">
    <property type="entry name" value="HAD superfamily/HAD-like"/>
    <property type="match status" value="1"/>
</dbReference>
<evidence type="ECO:0000256" key="14">
    <source>
        <dbReference type="ARBA" id="ARBA00023136"/>
    </source>
</evidence>
<dbReference type="InterPro" id="IPR027256">
    <property type="entry name" value="P-typ_ATPase_IB"/>
</dbReference>
<dbReference type="NCBIfam" id="TIGR01494">
    <property type="entry name" value="ATPase_P-type"/>
    <property type="match status" value="1"/>
</dbReference>
<evidence type="ECO:0000256" key="15">
    <source>
        <dbReference type="RuleBase" id="RU362081"/>
    </source>
</evidence>
<dbReference type="Pfam" id="PF12156">
    <property type="entry name" value="ATPase-cat_bd"/>
    <property type="match status" value="1"/>
</dbReference>
<dbReference type="PANTHER" id="PTHR43520:SF5">
    <property type="entry name" value="CATION-TRANSPORTING P-TYPE ATPASE-RELATED"/>
    <property type="match status" value="1"/>
</dbReference>
<dbReference type="GO" id="GO:0005886">
    <property type="term" value="C:plasma membrane"/>
    <property type="evidence" value="ECO:0007669"/>
    <property type="project" value="UniProtKB-SubCell"/>
</dbReference>
<comment type="subcellular location">
    <subcellularLocation>
        <location evidence="1">Cell membrane</location>
        <topology evidence="1">Multi-pass membrane protein</topology>
    </subcellularLocation>
</comment>
<dbReference type="PROSITE" id="PS00154">
    <property type="entry name" value="ATPASE_E1_E2"/>
    <property type="match status" value="1"/>
</dbReference>
<dbReference type="InterPro" id="IPR023299">
    <property type="entry name" value="ATPase_P-typ_cyto_dom_N"/>
</dbReference>
<name>A0A0S2IQ99_LEPBO</name>
<evidence type="ECO:0000313" key="18">
    <source>
        <dbReference type="Proteomes" id="UP000058857"/>
    </source>
</evidence>
<dbReference type="InterPro" id="IPR036163">
    <property type="entry name" value="HMA_dom_sf"/>
</dbReference>
<dbReference type="Pfam" id="PF00702">
    <property type="entry name" value="Hydrolase"/>
    <property type="match status" value="1"/>
</dbReference>
<dbReference type="PRINTS" id="PR00119">
    <property type="entry name" value="CATATPASE"/>
</dbReference>
<dbReference type="InterPro" id="IPR018303">
    <property type="entry name" value="ATPase_P-typ_P_site"/>
</dbReference>
<evidence type="ECO:0000256" key="4">
    <source>
        <dbReference type="ARBA" id="ARBA00022475"/>
    </source>
</evidence>
<dbReference type="PATRIC" id="fig|280505.15.peg.1521"/>
<dbReference type="GO" id="GO:0055070">
    <property type="term" value="P:copper ion homeostasis"/>
    <property type="evidence" value="ECO:0007669"/>
    <property type="project" value="TreeGrafter"/>
</dbReference>
<feature type="domain" description="HMA" evidence="16">
    <location>
        <begin position="96"/>
        <end position="162"/>
    </location>
</feature>
<feature type="transmembrane region" description="Helical" evidence="15">
    <location>
        <begin position="249"/>
        <end position="271"/>
    </location>
</feature>
<evidence type="ECO:0000256" key="5">
    <source>
        <dbReference type="ARBA" id="ARBA00022553"/>
    </source>
</evidence>
<dbReference type="AlphaFoldDB" id="A0A0S2IQ99"/>
<keyword evidence="12 15" id="KW-1133">Transmembrane helix</keyword>
<keyword evidence="7 15" id="KW-0479">Metal-binding</keyword>